<dbReference type="SMART" id="SM00225">
    <property type="entry name" value="BTB"/>
    <property type="match status" value="1"/>
</dbReference>
<reference evidence="3 4" key="1">
    <citation type="submission" date="2021-06" db="EMBL/GenBank/DDBJ databases">
        <title>Caerostris darwini draft genome.</title>
        <authorList>
            <person name="Kono N."/>
            <person name="Arakawa K."/>
        </authorList>
    </citation>
    <scope>NUCLEOTIDE SEQUENCE [LARGE SCALE GENOMIC DNA]</scope>
</reference>
<dbReference type="PANTHER" id="PTHR23231">
    <property type="entry name" value="GERM CELL-LESS PROTEIN"/>
    <property type="match status" value="1"/>
</dbReference>
<dbReference type="SUPFAM" id="SSF54695">
    <property type="entry name" value="POZ domain"/>
    <property type="match status" value="1"/>
</dbReference>
<keyword evidence="4" id="KW-1185">Reference proteome</keyword>
<dbReference type="InterPro" id="IPR011333">
    <property type="entry name" value="SKP1/BTB/POZ_sf"/>
</dbReference>
<dbReference type="Gene3D" id="3.30.710.10">
    <property type="entry name" value="Potassium Channel Kv1.1, Chain A"/>
    <property type="match status" value="1"/>
</dbReference>
<evidence type="ECO:0000313" key="4">
    <source>
        <dbReference type="Proteomes" id="UP001054837"/>
    </source>
</evidence>
<organism evidence="3 4">
    <name type="scientific">Caerostris darwini</name>
    <dbReference type="NCBI Taxonomy" id="1538125"/>
    <lineage>
        <taxon>Eukaryota</taxon>
        <taxon>Metazoa</taxon>
        <taxon>Ecdysozoa</taxon>
        <taxon>Arthropoda</taxon>
        <taxon>Chelicerata</taxon>
        <taxon>Arachnida</taxon>
        <taxon>Araneae</taxon>
        <taxon>Araneomorphae</taxon>
        <taxon>Entelegynae</taxon>
        <taxon>Araneoidea</taxon>
        <taxon>Araneidae</taxon>
        <taxon>Caerostris</taxon>
    </lineage>
</organism>
<dbReference type="PROSITE" id="PS50097">
    <property type="entry name" value="BTB"/>
    <property type="match status" value="1"/>
</dbReference>
<dbReference type="AlphaFoldDB" id="A0AAV4MJV6"/>
<sequence>MGNTVIHSFLRSSVPVKRKAHAIDHDLSESDSEDYILSPKRRKIMSTTKYVYKTLFLEEQGSDIKIVALNRTWNLHRLYLSQSPYFNSMFNGIWLETNQKEIHIGIEDENITACALHKVFGSFYQDEIHINPLEAVSILACATLLQLDDIILQCVEVMKESIYKETVISYYEAAELYGLAEIKASSLDWLYKNTLLTLSPQYLLQISCDLMSEIVSSHKLVVIQTEFSLYLLLKNWVFLKENSSFTNFSTISQAAEEYFSEIKSDVPFLSKDIGAPYLKAFRALRLQHLVIHHVDMEIIEADKIIPVDWFMPIFKIQWYKMLRVDQGTDKGPKQVSEEDFNRDCVRCGRVLQTDSQHGWRWTGFHFGFDIVITYKSGCFKLQRYQISDSDTNIVFQNHMQIISLRSKKRHLMYRLGVYSLDKNGKTQMKGETGIETVTLKENEKITVLTFQQELQFPILLSANFLLATPVHSTDDIIPSGIRTSELYV</sequence>
<comment type="caution">
    <text evidence="3">The sequence shown here is derived from an EMBL/GenBank/DDBJ whole genome shotgun (WGS) entry which is preliminary data.</text>
</comment>
<dbReference type="InterPro" id="IPR043380">
    <property type="entry name" value="Gcl-like"/>
</dbReference>
<keyword evidence="1" id="KW-0217">Developmental protein</keyword>
<dbReference type="Pfam" id="PF00651">
    <property type="entry name" value="BTB"/>
    <property type="match status" value="1"/>
</dbReference>
<evidence type="ECO:0000256" key="1">
    <source>
        <dbReference type="ARBA" id="ARBA00022473"/>
    </source>
</evidence>
<feature type="domain" description="BTB" evidence="2">
    <location>
        <begin position="62"/>
        <end position="132"/>
    </location>
</feature>
<name>A0AAV4MJV6_9ARAC</name>
<dbReference type="EMBL" id="BPLQ01000562">
    <property type="protein sequence ID" value="GIX72787.1"/>
    <property type="molecule type" value="Genomic_DNA"/>
</dbReference>
<dbReference type="PANTHER" id="PTHR23231:SF17">
    <property type="entry name" value="BTB DOMAIN-CONTAINING PROTEIN"/>
    <property type="match status" value="1"/>
</dbReference>
<dbReference type="InterPro" id="IPR000210">
    <property type="entry name" value="BTB/POZ_dom"/>
</dbReference>
<proteinExistence type="predicted"/>
<accession>A0AAV4MJV6</accession>
<dbReference type="Proteomes" id="UP001054837">
    <property type="component" value="Unassembled WGS sequence"/>
</dbReference>
<protein>
    <submittedName>
        <fullName evidence="3">Germ cell-less protein-like 2</fullName>
    </submittedName>
</protein>
<dbReference type="GO" id="GO:0007281">
    <property type="term" value="P:germ cell development"/>
    <property type="evidence" value="ECO:0007669"/>
    <property type="project" value="InterPro"/>
</dbReference>
<evidence type="ECO:0000313" key="3">
    <source>
        <dbReference type="EMBL" id="GIX72787.1"/>
    </source>
</evidence>
<evidence type="ECO:0000259" key="2">
    <source>
        <dbReference type="PROSITE" id="PS50097"/>
    </source>
</evidence>
<gene>
    <name evidence="3" type="primary">GMCL2</name>
    <name evidence="3" type="ORF">CDAR_72121</name>
</gene>